<proteinExistence type="predicted"/>
<organism evidence="1">
    <name type="scientific">Fervidobacterium pennivorans</name>
    <dbReference type="NCBI Taxonomy" id="93466"/>
    <lineage>
        <taxon>Bacteria</taxon>
        <taxon>Thermotogati</taxon>
        <taxon>Thermotogota</taxon>
        <taxon>Thermotogae</taxon>
        <taxon>Thermotogales</taxon>
        <taxon>Fervidobacteriaceae</taxon>
        <taxon>Fervidobacterium</taxon>
    </lineage>
</organism>
<accession>A0A7V4KF24</accession>
<evidence type="ECO:0008006" key="2">
    <source>
        <dbReference type="Google" id="ProtNLM"/>
    </source>
</evidence>
<name>A0A7V4KF24_FERPE</name>
<dbReference type="EMBL" id="DSZZ01000489">
    <property type="protein sequence ID" value="HGU53917.1"/>
    <property type="molecule type" value="Genomic_DNA"/>
</dbReference>
<gene>
    <name evidence="1" type="ORF">ENT78_10425</name>
</gene>
<reference evidence="1" key="1">
    <citation type="journal article" date="2020" name="mSystems">
        <title>Genome- and Community-Level Interaction Insights into Carbon Utilization and Element Cycling Functions of Hydrothermarchaeota in Hydrothermal Sediment.</title>
        <authorList>
            <person name="Zhou Z."/>
            <person name="Liu Y."/>
            <person name="Xu W."/>
            <person name="Pan J."/>
            <person name="Luo Z.H."/>
            <person name="Li M."/>
        </authorList>
    </citation>
    <scope>NUCLEOTIDE SEQUENCE [LARGE SCALE GENOMIC DNA]</scope>
    <source>
        <strain evidence="1">SpSt-61</strain>
    </source>
</reference>
<dbReference type="SUPFAM" id="SSF53756">
    <property type="entry name" value="UDP-Glycosyltransferase/glycogen phosphorylase"/>
    <property type="match status" value="1"/>
</dbReference>
<dbReference type="AlphaFoldDB" id="A0A7V4KF24"/>
<sequence>MRILQINSVCGVGSTGRIMLQIHNTLKEKGYESYLAYGRKPARNCEEAIRIGNDLDVYSHVLLTRVFDLHGFGSKKATKESVKTVEKINPDIIHLHKHTWILPAHRGTL</sequence>
<dbReference type="Gene3D" id="3.40.50.2000">
    <property type="entry name" value="Glycogen Phosphorylase B"/>
    <property type="match status" value="1"/>
</dbReference>
<protein>
    <recommendedName>
        <fullName evidence="2">Glycosyltransferase subfamily 4-like N-terminal domain-containing protein</fullName>
    </recommendedName>
</protein>
<comment type="caution">
    <text evidence="1">The sequence shown here is derived from an EMBL/GenBank/DDBJ whole genome shotgun (WGS) entry which is preliminary data.</text>
</comment>
<evidence type="ECO:0000313" key="1">
    <source>
        <dbReference type="EMBL" id="HGU53917.1"/>
    </source>
</evidence>